<protein>
    <recommendedName>
        <fullName evidence="3">HAD family phosphatase</fullName>
    </recommendedName>
</protein>
<dbReference type="InterPro" id="IPR036412">
    <property type="entry name" value="HAD-like_sf"/>
</dbReference>
<organism evidence="1 2">
    <name type="scientific">Candidatus Dojkabacteria bacterium</name>
    <dbReference type="NCBI Taxonomy" id="2099670"/>
    <lineage>
        <taxon>Bacteria</taxon>
        <taxon>Candidatus Dojkabacteria</taxon>
    </lineage>
</organism>
<evidence type="ECO:0000313" key="1">
    <source>
        <dbReference type="EMBL" id="MCA9382070.1"/>
    </source>
</evidence>
<sequence length="188" mass="21795">MAYPFEDNIKLVYFDLGGVLFDFYPSIESLAILADADVNQVFNFWAKHDERMCKGLMPVEDFWFKFCDEFEFAYEGKFNFNDFWVKGFIENSEANSLFKKISKDYQVGILSNIYPGVFEYLKHRSLIPVIDNMTVVLSCEHGFVKPENELYEIAELIGGYAPNEIALIDDNDSNLTVASERGWSVYKF</sequence>
<comment type="caution">
    <text evidence="1">The sequence shown here is derived from an EMBL/GenBank/DDBJ whole genome shotgun (WGS) entry which is preliminary data.</text>
</comment>
<reference evidence="1" key="2">
    <citation type="journal article" date="2021" name="Microbiome">
        <title>Successional dynamics and alternative stable states in a saline activated sludge microbial community over 9 years.</title>
        <authorList>
            <person name="Wang Y."/>
            <person name="Ye J."/>
            <person name="Ju F."/>
            <person name="Liu L."/>
            <person name="Boyd J.A."/>
            <person name="Deng Y."/>
            <person name="Parks D.H."/>
            <person name="Jiang X."/>
            <person name="Yin X."/>
            <person name="Woodcroft B.J."/>
            <person name="Tyson G.W."/>
            <person name="Hugenholtz P."/>
            <person name="Polz M.F."/>
            <person name="Zhang T."/>
        </authorList>
    </citation>
    <scope>NUCLEOTIDE SEQUENCE</scope>
    <source>
        <strain evidence="1">HKST-UBA10</strain>
    </source>
</reference>
<dbReference type="PANTHER" id="PTHR43611:SF3">
    <property type="entry name" value="FLAVIN MONONUCLEOTIDE HYDROLASE 1, CHLOROPLATIC"/>
    <property type="match status" value="1"/>
</dbReference>
<name>A0A955L372_9BACT</name>
<evidence type="ECO:0008006" key="3">
    <source>
        <dbReference type="Google" id="ProtNLM"/>
    </source>
</evidence>
<dbReference type="AlphaFoldDB" id="A0A955L372"/>
<gene>
    <name evidence="1" type="ORF">KC660_01530</name>
</gene>
<dbReference type="InterPro" id="IPR023214">
    <property type="entry name" value="HAD_sf"/>
</dbReference>
<dbReference type="PANTHER" id="PTHR43611">
    <property type="entry name" value="ALPHA-D-GLUCOSE 1-PHOSPHATE PHOSPHATASE"/>
    <property type="match status" value="1"/>
</dbReference>
<reference evidence="1" key="1">
    <citation type="submission" date="2020-04" db="EMBL/GenBank/DDBJ databases">
        <authorList>
            <person name="Zhang T."/>
        </authorList>
    </citation>
    <scope>NUCLEOTIDE SEQUENCE</scope>
    <source>
        <strain evidence="1">HKST-UBA10</strain>
    </source>
</reference>
<accession>A0A955L372</accession>
<dbReference type="SUPFAM" id="SSF56784">
    <property type="entry name" value="HAD-like"/>
    <property type="match status" value="1"/>
</dbReference>
<dbReference type="Proteomes" id="UP000782843">
    <property type="component" value="Unassembled WGS sequence"/>
</dbReference>
<proteinExistence type="predicted"/>
<dbReference type="EMBL" id="JAGQLG010000053">
    <property type="protein sequence ID" value="MCA9382070.1"/>
    <property type="molecule type" value="Genomic_DNA"/>
</dbReference>
<dbReference type="Gene3D" id="3.40.50.1000">
    <property type="entry name" value="HAD superfamily/HAD-like"/>
    <property type="match status" value="1"/>
</dbReference>
<dbReference type="InterPro" id="IPR023198">
    <property type="entry name" value="PGP-like_dom2"/>
</dbReference>
<evidence type="ECO:0000313" key="2">
    <source>
        <dbReference type="Proteomes" id="UP000782843"/>
    </source>
</evidence>
<dbReference type="Gene3D" id="1.10.150.240">
    <property type="entry name" value="Putative phosphatase, domain 2"/>
    <property type="match status" value="1"/>
</dbReference>